<dbReference type="PANTHER" id="PTHR46705">
    <property type="entry name" value="PROTEIN CBG09805"/>
    <property type="match status" value="1"/>
</dbReference>
<sequence length="252" mass="28422">MIIESLMCFSVIEISLQCLTSGVCGSSAPGGYCSPPAALPCQSNSCQPGYSCGQYGCARNRARSALTKKVEGVFINDEDDVKSGKEKAAGNFSDRGIHTISRILTKTRSRGPTTQHTDNATLQKLTNPNFIFRKCCELRGLPDACLNKCDFNRYTRNALQAMYFKMDSCPIEATADMHFCAAQGLDHTECCQRNGVTTTLAGYKCLTFCDQRPNRITKLDYSYIPCYERFEQMKQCFYNEIRNKTYEWFRFE</sequence>
<keyword evidence="4" id="KW-1185">Reference proteome</keyword>
<dbReference type="STRING" id="29172.A0A0D8XDF7"/>
<evidence type="ECO:0000313" key="4">
    <source>
        <dbReference type="Proteomes" id="UP000053766"/>
    </source>
</evidence>
<dbReference type="OrthoDB" id="5843172at2759"/>
<feature type="signal peptide" evidence="1">
    <location>
        <begin position="1"/>
        <end position="22"/>
    </location>
</feature>
<dbReference type="Pfam" id="PF01682">
    <property type="entry name" value="DB"/>
    <property type="match status" value="1"/>
</dbReference>
<organism evidence="3 4">
    <name type="scientific">Dictyocaulus viviparus</name>
    <name type="common">Bovine lungworm</name>
    <dbReference type="NCBI Taxonomy" id="29172"/>
    <lineage>
        <taxon>Eukaryota</taxon>
        <taxon>Metazoa</taxon>
        <taxon>Ecdysozoa</taxon>
        <taxon>Nematoda</taxon>
        <taxon>Chromadorea</taxon>
        <taxon>Rhabditida</taxon>
        <taxon>Rhabditina</taxon>
        <taxon>Rhabditomorpha</taxon>
        <taxon>Strongyloidea</taxon>
        <taxon>Metastrongylidae</taxon>
        <taxon>Dictyocaulus</taxon>
    </lineage>
</organism>
<reference evidence="4" key="2">
    <citation type="journal article" date="2016" name="Sci. Rep.">
        <title>Dictyocaulus viviparus genome, variome and transcriptome elucidate lungworm biology and support future intervention.</title>
        <authorList>
            <person name="McNulty S.N."/>
            <person name="Strube C."/>
            <person name="Rosa B.A."/>
            <person name="Martin J.C."/>
            <person name="Tyagi R."/>
            <person name="Choi Y.J."/>
            <person name="Wang Q."/>
            <person name="Hallsworth Pepin K."/>
            <person name="Zhang X."/>
            <person name="Ozersky P."/>
            <person name="Wilson R.K."/>
            <person name="Sternberg P.W."/>
            <person name="Gasser R.B."/>
            <person name="Mitreva M."/>
        </authorList>
    </citation>
    <scope>NUCLEOTIDE SEQUENCE [LARGE SCALE GENOMIC DNA]</scope>
    <source>
        <strain evidence="4">HannoverDv2000</strain>
    </source>
</reference>
<evidence type="ECO:0000256" key="1">
    <source>
        <dbReference type="SAM" id="SignalP"/>
    </source>
</evidence>
<gene>
    <name evidence="3" type="ORF">DICVIV_11343</name>
</gene>
<reference evidence="3 4" key="1">
    <citation type="submission" date="2013-11" db="EMBL/GenBank/DDBJ databases">
        <title>Draft genome of the bovine lungworm Dictyocaulus viviparus.</title>
        <authorList>
            <person name="Mitreva M."/>
        </authorList>
    </citation>
    <scope>NUCLEOTIDE SEQUENCE [LARGE SCALE GENOMIC DNA]</scope>
    <source>
        <strain evidence="3 4">HannoverDv2000</strain>
    </source>
</reference>
<protein>
    <submittedName>
        <fullName evidence="3">DB module</fullName>
    </submittedName>
</protein>
<dbReference type="EMBL" id="KN716641">
    <property type="protein sequence ID" value="KJH42658.1"/>
    <property type="molecule type" value="Genomic_DNA"/>
</dbReference>
<dbReference type="Proteomes" id="UP000053766">
    <property type="component" value="Unassembled WGS sequence"/>
</dbReference>
<evidence type="ECO:0000313" key="3">
    <source>
        <dbReference type="EMBL" id="KJH42658.1"/>
    </source>
</evidence>
<evidence type="ECO:0000259" key="2">
    <source>
        <dbReference type="Pfam" id="PF01682"/>
    </source>
</evidence>
<dbReference type="PANTHER" id="PTHR46705:SF4">
    <property type="entry name" value="DOMAIN OF UNKNOWN FUNCTION DB DOMAIN-CONTAINING PROTEIN"/>
    <property type="match status" value="1"/>
</dbReference>
<feature type="domain" description="Domain of unknown function DB" evidence="2">
    <location>
        <begin position="135"/>
        <end position="237"/>
    </location>
</feature>
<keyword evidence="1" id="KW-0732">Signal</keyword>
<dbReference type="AlphaFoldDB" id="A0A0D8XDF7"/>
<proteinExistence type="predicted"/>
<accession>A0A0D8XDF7</accession>
<feature type="chain" id="PRO_5002335545" evidence="1">
    <location>
        <begin position="23"/>
        <end position="252"/>
    </location>
</feature>
<name>A0A0D8XDF7_DICVI</name>
<dbReference type="InterPro" id="IPR002602">
    <property type="entry name" value="DB"/>
</dbReference>